<feature type="compositionally biased region" description="Basic residues" evidence="2">
    <location>
        <begin position="102"/>
        <end position="113"/>
    </location>
</feature>
<dbReference type="Proteomes" id="UP001603978">
    <property type="component" value="Unassembled WGS sequence"/>
</dbReference>
<evidence type="ECO:0000313" key="3">
    <source>
        <dbReference type="EMBL" id="MFG1710839.1"/>
    </source>
</evidence>
<organism evidence="3 4">
    <name type="scientific">Nonomuraea marmarensis</name>
    <dbReference type="NCBI Taxonomy" id="3351344"/>
    <lineage>
        <taxon>Bacteria</taxon>
        <taxon>Bacillati</taxon>
        <taxon>Actinomycetota</taxon>
        <taxon>Actinomycetes</taxon>
        <taxon>Streptosporangiales</taxon>
        <taxon>Streptosporangiaceae</taxon>
        <taxon>Nonomuraea</taxon>
    </lineage>
</organism>
<dbReference type="RefSeq" id="WP_393177057.1">
    <property type="nucleotide sequence ID" value="NZ_JBICRM010000058.1"/>
</dbReference>
<proteinExistence type="predicted"/>
<gene>
    <name evidence="3" type="ORF">ACFLIM_47530</name>
</gene>
<dbReference type="Pfam" id="PF00221">
    <property type="entry name" value="Lyase_aromatic"/>
    <property type="match status" value="1"/>
</dbReference>
<dbReference type="InterPro" id="IPR008948">
    <property type="entry name" value="L-Aspartase-like"/>
</dbReference>
<accession>A0ABW7ATT8</accession>
<feature type="region of interest" description="Disordered" evidence="2">
    <location>
        <begin position="67"/>
        <end position="132"/>
    </location>
</feature>
<dbReference type="Gene3D" id="1.20.200.10">
    <property type="entry name" value="Fumarase/aspartase (Central domain)"/>
    <property type="match status" value="1"/>
</dbReference>
<keyword evidence="1 3" id="KW-0456">Lyase</keyword>
<dbReference type="GO" id="GO:0016829">
    <property type="term" value="F:lyase activity"/>
    <property type="evidence" value="ECO:0007669"/>
    <property type="project" value="UniProtKB-KW"/>
</dbReference>
<evidence type="ECO:0000256" key="1">
    <source>
        <dbReference type="ARBA" id="ARBA00023239"/>
    </source>
</evidence>
<protein>
    <submittedName>
        <fullName evidence="3">Aromatic amino acid lyase</fullName>
    </submittedName>
</protein>
<reference evidence="3 4" key="1">
    <citation type="submission" date="2024-10" db="EMBL/GenBank/DDBJ databases">
        <authorList>
            <person name="Topkara A.R."/>
            <person name="Saygin H."/>
        </authorList>
    </citation>
    <scope>NUCLEOTIDE SEQUENCE [LARGE SCALE GENOMIC DNA]</scope>
    <source>
        <strain evidence="3 4">M3C6</strain>
    </source>
</reference>
<evidence type="ECO:0000256" key="2">
    <source>
        <dbReference type="SAM" id="MobiDB-lite"/>
    </source>
</evidence>
<comment type="caution">
    <text evidence="3">The sequence shown here is derived from an EMBL/GenBank/DDBJ whole genome shotgun (WGS) entry which is preliminary data.</text>
</comment>
<feature type="compositionally biased region" description="Basic residues" evidence="2">
    <location>
        <begin position="121"/>
        <end position="132"/>
    </location>
</feature>
<dbReference type="SUPFAM" id="SSF48557">
    <property type="entry name" value="L-aspartase-like"/>
    <property type="match status" value="1"/>
</dbReference>
<dbReference type="EMBL" id="JBICRM010000058">
    <property type="protein sequence ID" value="MFG1710839.1"/>
    <property type="molecule type" value="Genomic_DNA"/>
</dbReference>
<sequence length="132" mass="14090">MQGVQLATTAFVTELRRAAVSAGMQSKPTNLHNQDVVPFGTQAALRAYDMAGLLRLLCGSLAVGPWAGGARRRPPAHGPGLLGAPRRAGRGGPARRSQPPAGRRRPPRRRPAHRSAPGVRRATRCRPVRLSL</sequence>
<name>A0ABW7ATT8_9ACTN</name>
<evidence type="ECO:0000313" key="4">
    <source>
        <dbReference type="Proteomes" id="UP001603978"/>
    </source>
</evidence>
<dbReference type="InterPro" id="IPR001106">
    <property type="entry name" value="Aromatic_Lyase"/>
</dbReference>
<keyword evidence="4" id="KW-1185">Reference proteome</keyword>